<dbReference type="Pfam" id="PF13639">
    <property type="entry name" value="zf-RING_2"/>
    <property type="match status" value="1"/>
</dbReference>
<accession>A0A835IV63</accession>
<keyword evidence="3" id="KW-0808">Transferase</keyword>
<feature type="compositionally biased region" description="Polar residues" evidence="9">
    <location>
        <begin position="285"/>
        <end position="295"/>
    </location>
</feature>
<dbReference type="InterPro" id="IPR013083">
    <property type="entry name" value="Znf_RING/FYVE/PHD"/>
</dbReference>
<evidence type="ECO:0000256" key="7">
    <source>
        <dbReference type="ARBA" id="ARBA00022833"/>
    </source>
</evidence>
<dbReference type="Gene3D" id="3.30.40.10">
    <property type="entry name" value="Zinc/RING finger domain, C3HC4 (zinc finger)"/>
    <property type="match status" value="1"/>
</dbReference>
<comment type="catalytic activity">
    <reaction evidence="1">
        <text>S-ubiquitinyl-[E2 ubiquitin-conjugating enzyme]-L-cysteine + [acceptor protein]-L-lysine = [E2 ubiquitin-conjugating enzyme]-L-cysteine + N(6)-ubiquitinyl-[acceptor protein]-L-lysine.</text>
        <dbReference type="EC" id="2.3.2.27"/>
    </reaction>
</comment>
<evidence type="ECO:0000259" key="10">
    <source>
        <dbReference type="PROSITE" id="PS50089"/>
    </source>
</evidence>
<keyword evidence="6" id="KW-0833">Ubl conjugation pathway</keyword>
<dbReference type="SUPFAM" id="SSF57850">
    <property type="entry name" value="RING/U-box"/>
    <property type="match status" value="1"/>
</dbReference>
<dbReference type="GO" id="GO:0061630">
    <property type="term" value="F:ubiquitin protein ligase activity"/>
    <property type="evidence" value="ECO:0007669"/>
    <property type="project" value="UniProtKB-EC"/>
</dbReference>
<evidence type="ECO:0000256" key="2">
    <source>
        <dbReference type="ARBA" id="ARBA00012483"/>
    </source>
</evidence>
<keyword evidence="4" id="KW-0479">Metal-binding</keyword>
<evidence type="ECO:0000256" key="6">
    <source>
        <dbReference type="ARBA" id="ARBA00022786"/>
    </source>
</evidence>
<dbReference type="CDD" id="cd16667">
    <property type="entry name" value="RING-H2_RNF126-like"/>
    <property type="match status" value="1"/>
</dbReference>
<evidence type="ECO:0000313" key="11">
    <source>
        <dbReference type="EMBL" id="KAF9623999.1"/>
    </source>
</evidence>
<dbReference type="FunFam" id="3.30.40.10:FF:000022">
    <property type="entry name" value="E3 ubiquitin-protein ligase RING1-like"/>
    <property type="match status" value="1"/>
</dbReference>
<evidence type="ECO:0000256" key="5">
    <source>
        <dbReference type="ARBA" id="ARBA00022771"/>
    </source>
</evidence>
<comment type="caution">
    <text evidence="11">The sequence shown here is derived from an EMBL/GenBank/DDBJ whole genome shotgun (WGS) entry which is preliminary data.</text>
</comment>
<feature type="domain" description="RING-type" evidence="10">
    <location>
        <begin position="226"/>
        <end position="267"/>
    </location>
</feature>
<dbReference type="PANTHER" id="PTHR15710">
    <property type="entry name" value="E3 UBIQUITIN-PROTEIN LIGASE PRAJA"/>
    <property type="match status" value="1"/>
</dbReference>
<feature type="region of interest" description="Disordered" evidence="9">
    <location>
        <begin position="341"/>
        <end position="374"/>
    </location>
</feature>
<evidence type="ECO:0000313" key="12">
    <source>
        <dbReference type="Proteomes" id="UP000631114"/>
    </source>
</evidence>
<evidence type="ECO:0000256" key="1">
    <source>
        <dbReference type="ARBA" id="ARBA00000900"/>
    </source>
</evidence>
<dbReference type="Proteomes" id="UP000631114">
    <property type="component" value="Unassembled WGS sequence"/>
</dbReference>
<evidence type="ECO:0000256" key="3">
    <source>
        <dbReference type="ARBA" id="ARBA00022679"/>
    </source>
</evidence>
<keyword evidence="12" id="KW-1185">Reference proteome</keyword>
<dbReference type="PROSITE" id="PS50089">
    <property type="entry name" value="ZF_RING_2"/>
    <property type="match status" value="1"/>
</dbReference>
<dbReference type="AlphaFoldDB" id="A0A835IV63"/>
<dbReference type="EMBL" id="JADFTS010000001">
    <property type="protein sequence ID" value="KAF9623999.1"/>
    <property type="molecule type" value="Genomic_DNA"/>
</dbReference>
<dbReference type="OrthoDB" id="8062037at2759"/>
<keyword evidence="5 8" id="KW-0863">Zinc-finger</keyword>
<dbReference type="InterPro" id="IPR001841">
    <property type="entry name" value="Znf_RING"/>
</dbReference>
<proteinExistence type="predicted"/>
<dbReference type="GO" id="GO:0016567">
    <property type="term" value="P:protein ubiquitination"/>
    <property type="evidence" value="ECO:0007669"/>
    <property type="project" value="TreeGrafter"/>
</dbReference>
<protein>
    <recommendedName>
        <fullName evidence="2">RING-type E3 ubiquitin transferase</fullName>
        <ecNumber evidence="2">2.3.2.27</ecNumber>
    </recommendedName>
</protein>
<dbReference type="Pfam" id="PF14369">
    <property type="entry name" value="Zn_ribbon_19"/>
    <property type="match status" value="1"/>
</dbReference>
<feature type="compositionally biased region" description="Low complexity" evidence="9">
    <location>
        <begin position="347"/>
        <end position="361"/>
    </location>
</feature>
<sequence>MASGNPRGGGGGGGQQYFCYECNRTISIAAPTSPTSELVCPTCNGGFLEEYENPNPNPFSFSYSSSSASSSDGFPFLFSGGGGGGPQQQQMVDPFSELLNLFGETMSTNQRRTTTQQQQESQTEDFNPVMFLQNYLQSLRAGGANIQFVFENNASDLGGVGGGGGGVRLGNLGDYFIGPGLEQLIQQLAENDPNRYGTPPAAKSAVQGLPDVKIDDHLLKSDSSQCAVCKDEFELGMDAKLMPCKHIYHPDCILPWLELHNSCPVCRYELPTDDPDYENRPANEEASTQNRSGLTVSLGDSGGEDSAGGVAAMQEDLASPSPRTAERRFRISFPWPFSVFGAPAETSGNNNSQPNSGNRGNPDPGNEPTYDDLD</sequence>
<evidence type="ECO:0000256" key="4">
    <source>
        <dbReference type="ARBA" id="ARBA00022723"/>
    </source>
</evidence>
<organism evidence="11 12">
    <name type="scientific">Coptis chinensis</name>
    <dbReference type="NCBI Taxonomy" id="261450"/>
    <lineage>
        <taxon>Eukaryota</taxon>
        <taxon>Viridiplantae</taxon>
        <taxon>Streptophyta</taxon>
        <taxon>Embryophyta</taxon>
        <taxon>Tracheophyta</taxon>
        <taxon>Spermatophyta</taxon>
        <taxon>Magnoliopsida</taxon>
        <taxon>Ranunculales</taxon>
        <taxon>Ranunculaceae</taxon>
        <taxon>Coptidoideae</taxon>
        <taxon>Coptis</taxon>
    </lineage>
</organism>
<feature type="region of interest" description="Disordered" evidence="9">
    <location>
        <begin position="276"/>
        <end position="309"/>
    </location>
</feature>
<reference evidence="11 12" key="1">
    <citation type="submission" date="2020-10" db="EMBL/GenBank/DDBJ databases">
        <title>The Coptis chinensis genome and diversification of protoberbering-type alkaloids.</title>
        <authorList>
            <person name="Wang B."/>
            <person name="Shu S."/>
            <person name="Song C."/>
            <person name="Liu Y."/>
        </authorList>
    </citation>
    <scope>NUCLEOTIDE SEQUENCE [LARGE SCALE GENOMIC DNA]</scope>
    <source>
        <strain evidence="11">HL-2020</strain>
        <tissue evidence="11">Leaf</tissue>
    </source>
</reference>
<dbReference type="PANTHER" id="PTHR15710:SF161">
    <property type="entry name" value="E3 UBIQUITIN-PROTEIN LIGASE RING1-LIKE"/>
    <property type="match status" value="1"/>
</dbReference>
<evidence type="ECO:0000256" key="9">
    <source>
        <dbReference type="SAM" id="MobiDB-lite"/>
    </source>
</evidence>
<dbReference type="InterPro" id="IPR039525">
    <property type="entry name" value="RNF126-like_zinc-ribbon"/>
</dbReference>
<dbReference type="GO" id="GO:0008270">
    <property type="term" value="F:zinc ion binding"/>
    <property type="evidence" value="ECO:0007669"/>
    <property type="project" value="UniProtKB-KW"/>
</dbReference>
<keyword evidence="7" id="KW-0862">Zinc</keyword>
<dbReference type="EC" id="2.3.2.27" evidence="2"/>
<gene>
    <name evidence="11" type="ORF">IFM89_007697</name>
</gene>
<dbReference type="SMART" id="SM00184">
    <property type="entry name" value="RING"/>
    <property type="match status" value="1"/>
</dbReference>
<dbReference type="GO" id="GO:0005737">
    <property type="term" value="C:cytoplasm"/>
    <property type="evidence" value="ECO:0007669"/>
    <property type="project" value="TreeGrafter"/>
</dbReference>
<evidence type="ECO:0000256" key="8">
    <source>
        <dbReference type="PROSITE-ProRule" id="PRU00175"/>
    </source>
</evidence>
<name>A0A835IV63_9MAGN</name>